<accession>A0A368SY65</accession>
<evidence type="ECO:0000313" key="2">
    <source>
        <dbReference type="EMBL" id="RCV48571.1"/>
    </source>
</evidence>
<name>A0A368SY65_9ACTN</name>
<dbReference type="AlphaFoldDB" id="A0A368SY65"/>
<dbReference type="EMBL" id="QEIN01000384">
    <property type="protein sequence ID" value="RCV48571.1"/>
    <property type="molecule type" value="Genomic_DNA"/>
</dbReference>
<feature type="compositionally biased region" description="Polar residues" evidence="1">
    <location>
        <begin position="112"/>
        <end position="127"/>
    </location>
</feature>
<gene>
    <name evidence="2" type="ORF">DEF24_26170</name>
</gene>
<evidence type="ECO:0000256" key="1">
    <source>
        <dbReference type="SAM" id="MobiDB-lite"/>
    </source>
</evidence>
<feature type="compositionally biased region" description="Polar residues" evidence="1">
    <location>
        <begin position="155"/>
        <end position="164"/>
    </location>
</feature>
<sequence>MTEKFEGGQEKAQSPATSPDRPPSAPPTAGGRIDVPESSRATTPAGQEEAATATAAAAGHPRAFDAVGATARAPLEPVEAGPELGRPGPPVLAGAAIAGLILIAAPFAVSASTQHTSLDTVPLTSGSLIAGTSDRDTVDNAAGQPATGGDGTAEAPSTTGSVNGTPEDASGGYVPEVRDAPAS</sequence>
<feature type="region of interest" description="Disordered" evidence="1">
    <location>
        <begin position="112"/>
        <end position="183"/>
    </location>
</feature>
<reference evidence="2 3" key="1">
    <citation type="submission" date="2018-04" db="EMBL/GenBank/DDBJ databases">
        <title>Novel actinobacteria from marine sediment.</title>
        <authorList>
            <person name="Ng Z.Y."/>
            <person name="Tan G.Y.A."/>
        </authorList>
    </citation>
    <scope>NUCLEOTIDE SEQUENCE [LARGE SCALE GENOMIC DNA]</scope>
    <source>
        <strain evidence="2 3">TPS81</strain>
    </source>
</reference>
<protein>
    <submittedName>
        <fullName evidence="2">Uncharacterized protein</fullName>
    </submittedName>
</protein>
<organism evidence="2 3">
    <name type="scientific">Marinitenerispora sediminis</name>
    <dbReference type="NCBI Taxonomy" id="1931232"/>
    <lineage>
        <taxon>Bacteria</taxon>
        <taxon>Bacillati</taxon>
        <taxon>Actinomycetota</taxon>
        <taxon>Actinomycetes</taxon>
        <taxon>Streptosporangiales</taxon>
        <taxon>Nocardiopsidaceae</taxon>
        <taxon>Marinitenerispora</taxon>
    </lineage>
</organism>
<feature type="region of interest" description="Disordered" evidence="1">
    <location>
        <begin position="1"/>
        <end position="70"/>
    </location>
</feature>
<evidence type="ECO:0000313" key="3">
    <source>
        <dbReference type="Proteomes" id="UP000253318"/>
    </source>
</evidence>
<comment type="caution">
    <text evidence="2">The sequence shown here is derived from an EMBL/GenBank/DDBJ whole genome shotgun (WGS) entry which is preliminary data.</text>
</comment>
<keyword evidence="3" id="KW-1185">Reference proteome</keyword>
<feature type="compositionally biased region" description="Low complexity" evidence="1">
    <location>
        <begin position="41"/>
        <end position="59"/>
    </location>
</feature>
<dbReference type="Proteomes" id="UP000253318">
    <property type="component" value="Unassembled WGS sequence"/>
</dbReference>
<proteinExistence type="predicted"/>
<feature type="non-terminal residue" evidence="2">
    <location>
        <position position="183"/>
    </location>
</feature>